<name>A0A150TQX2_SORCE</name>
<evidence type="ECO:0008006" key="3">
    <source>
        <dbReference type="Google" id="ProtNLM"/>
    </source>
</evidence>
<organism evidence="1 2">
    <name type="scientific">Sorangium cellulosum</name>
    <name type="common">Polyangium cellulosum</name>
    <dbReference type="NCBI Taxonomy" id="56"/>
    <lineage>
        <taxon>Bacteria</taxon>
        <taxon>Pseudomonadati</taxon>
        <taxon>Myxococcota</taxon>
        <taxon>Polyangia</taxon>
        <taxon>Polyangiales</taxon>
        <taxon>Polyangiaceae</taxon>
        <taxon>Sorangium</taxon>
    </lineage>
</organism>
<dbReference type="AlphaFoldDB" id="A0A150TQX2"/>
<sequence length="218" mass="24018">MHLPGTLVRIRGTRHATGLAMAARWSDSMSNVKGNALGGFKNFVAAQHGAAGVEQWLEGLSPQEAAQVGGIILPHGWYPVGLWNRLTDRYLTLFGGGHPQCFRPIAAAIAEEDLQRFFTVLLKAASPATVLRRSASLWERYFDEGTMEASEVAPRRYTVRLTASRLPDRGPGPITCSVGIPVWQERLMSHMGAREGRCLHTRCRFRGAKACEFDVSWG</sequence>
<proteinExistence type="predicted"/>
<reference evidence="1 2" key="1">
    <citation type="submission" date="2014-02" db="EMBL/GenBank/DDBJ databases">
        <title>The small core and large imbalanced accessory genome model reveals a collaborative survival strategy of Sorangium cellulosum strains in nature.</title>
        <authorList>
            <person name="Han K."/>
            <person name="Peng R."/>
            <person name="Blom J."/>
            <person name="Li Y.-Z."/>
        </authorList>
    </citation>
    <scope>NUCLEOTIDE SEQUENCE [LARGE SCALE GENOMIC DNA]</scope>
    <source>
        <strain evidence="1 2">So0007-03</strain>
    </source>
</reference>
<gene>
    <name evidence="1" type="ORF">BE21_31285</name>
</gene>
<comment type="caution">
    <text evidence="1">The sequence shown here is derived from an EMBL/GenBank/DDBJ whole genome shotgun (WGS) entry which is preliminary data.</text>
</comment>
<evidence type="ECO:0000313" key="2">
    <source>
        <dbReference type="Proteomes" id="UP000075502"/>
    </source>
</evidence>
<evidence type="ECO:0000313" key="1">
    <source>
        <dbReference type="EMBL" id="KYG07064.1"/>
    </source>
</evidence>
<dbReference type="EMBL" id="JEME01001467">
    <property type="protein sequence ID" value="KYG07064.1"/>
    <property type="molecule type" value="Genomic_DNA"/>
</dbReference>
<dbReference type="Proteomes" id="UP000075502">
    <property type="component" value="Unassembled WGS sequence"/>
</dbReference>
<protein>
    <recommendedName>
        <fullName evidence="3">4-vinyl reductase 4VR domain-containing protein</fullName>
    </recommendedName>
</protein>
<accession>A0A150TQX2</accession>